<evidence type="ECO:0000259" key="2">
    <source>
        <dbReference type="Pfam" id="PF13827"/>
    </source>
</evidence>
<sequence length="144" mass="14672">MKRTCLALLALFASAPLLAAGDSHGALAVDRTDKFHYGFSHDYASGPAASERALQECAKHSANCAVVMRFSGKGCVAYATVPPDMGDAIGWGSGKTKALAKQQALAACEKDSAGAACSHNVWACNGSGSGKLRVERGAAAQQGA</sequence>
<dbReference type="EMBL" id="CP136508">
    <property type="protein sequence ID" value="WUR12459.1"/>
    <property type="molecule type" value="Genomic_DNA"/>
</dbReference>
<dbReference type="Proteomes" id="UP000321323">
    <property type="component" value="Chromosome"/>
</dbReference>
<dbReference type="InterPro" id="IPR025240">
    <property type="entry name" value="DUF4189"/>
</dbReference>
<gene>
    <name evidence="3" type="ORF">E7V67_022565</name>
</gene>
<protein>
    <submittedName>
        <fullName evidence="3">DUF4189 domain-containing protein</fullName>
    </submittedName>
</protein>
<evidence type="ECO:0000313" key="4">
    <source>
        <dbReference type="Proteomes" id="UP000321323"/>
    </source>
</evidence>
<feature type="signal peptide" evidence="1">
    <location>
        <begin position="1"/>
        <end position="19"/>
    </location>
</feature>
<feature type="chain" id="PRO_5046291281" evidence="1">
    <location>
        <begin position="20"/>
        <end position="144"/>
    </location>
</feature>
<feature type="domain" description="DUF4189" evidence="2">
    <location>
        <begin position="24"/>
        <end position="124"/>
    </location>
</feature>
<name>A0ABZ1UIG6_9BURK</name>
<reference evidence="3 4" key="1">
    <citation type="journal article" date="2019" name="Int. J. Syst. Evol. Microbiol.">
        <title>The Draft Whole-Genome Sequence of the Antibiotic Producer Empedobacter haloabium ATCC 31962 Provides Indications for Its Taxonomic Reclassification.</title>
        <authorList>
            <person name="Miess H."/>
            <person name="Arlt P."/>
            <person name="Apel A.K."/>
            <person name="Weber T."/>
            <person name="Nieselt K."/>
            <person name="Hanssen F."/>
            <person name="Czemmel S."/>
            <person name="Nahnsen S."/>
            <person name="Gross H."/>
        </authorList>
    </citation>
    <scope>NUCLEOTIDE SEQUENCE [LARGE SCALE GENOMIC DNA]</scope>
    <source>
        <strain evidence="3 4">ATCC 31962</strain>
    </source>
</reference>
<organism evidence="3 4">
    <name type="scientific">[Empedobacter] haloabium</name>
    <dbReference type="NCBI Taxonomy" id="592317"/>
    <lineage>
        <taxon>Bacteria</taxon>
        <taxon>Pseudomonadati</taxon>
        <taxon>Pseudomonadota</taxon>
        <taxon>Betaproteobacteria</taxon>
        <taxon>Burkholderiales</taxon>
        <taxon>Oxalobacteraceae</taxon>
        <taxon>Telluria group</taxon>
        <taxon>Telluria group incertae sedis</taxon>
    </lineage>
</organism>
<evidence type="ECO:0000313" key="3">
    <source>
        <dbReference type="EMBL" id="WUR12459.1"/>
    </source>
</evidence>
<proteinExistence type="predicted"/>
<keyword evidence="4" id="KW-1185">Reference proteome</keyword>
<dbReference type="Pfam" id="PF13827">
    <property type="entry name" value="DUF4189"/>
    <property type="match status" value="1"/>
</dbReference>
<accession>A0ABZ1UIG6</accession>
<evidence type="ECO:0000256" key="1">
    <source>
        <dbReference type="SAM" id="SignalP"/>
    </source>
</evidence>
<keyword evidence="1" id="KW-0732">Signal</keyword>